<dbReference type="EMBL" id="BAABFV010000002">
    <property type="protein sequence ID" value="GAA4363281.1"/>
    <property type="molecule type" value="Genomic_DNA"/>
</dbReference>
<protein>
    <submittedName>
        <fullName evidence="1">Uncharacterized protein</fullName>
    </submittedName>
</protein>
<evidence type="ECO:0000313" key="1">
    <source>
        <dbReference type="EMBL" id="GAA4363281.1"/>
    </source>
</evidence>
<sequence>MGAITLRCFFGNFGPQETNINKRAATNEYKPTLEFVNTSMNAERKTNTSNE</sequence>
<reference evidence="2" key="1">
    <citation type="journal article" date="2019" name="Int. J. Syst. Evol. Microbiol.">
        <title>The Global Catalogue of Microorganisms (GCM) 10K type strain sequencing project: providing services to taxonomists for standard genome sequencing and annotation.</title>
        <authorList>
            <consortium name="The Broad Institute Genomics Platform"/>
            <consortium name="The Broad Institute Genome Sequencing Center for Infectious Disease"/>
            <person name="Wu L."/>
            <person name="Ma J."/>
        </authorList>
    </citation>
    <scope>NUCLEOTIDE SEQUENCE [LARGE SCALE GENOMIC DNA]</scope>
    <source>
        <strain evidence="2">JCM 17728</strain>
    </source>
</reference>
<gene>
    <name evidence="1" type="ORF">GCM10023151_18310</name>
</gene>
<proteinExistence type="predicted"/>
<name>A0ABP8IMY7_9GAMM</name>
<accession>A0ABP8IMY7</accession>
<dbReference type="Proteomes" id="UP001501011">
    <property type="component" value="Unassembled WGS sequence"/>
</dbReference>
<comment type="caution">
    <text evidence="1">The sequence shown here is derived from an EMBL/GenBank/DDBJ whole genome shotgun (WGS) entry which is preliminary data.</text>
</comment>
<evidence type="ECO:0000313" key="2">
    <source>
        <dbReference type="Proteomes" id="UP001501011"/>
    </source>
</evidence>
<organism evidence="1 2">
    <name type="scientific">Kangiella marina</name>
    <dbReference type="NCBI Taxonomy" id="1079178"/>
    <lineage>
        <taxon>Bacteria</taxon>
        <taxon>Pseudomonadati</taxon>
        <taxon>Pseudomonadota</taxon>
        <taxon>Gammaproteobacteria</taxon>
        <taxon>Kangiellales</taxon>
        <taxon>Kangiellaceae</taxon>
        <taxon>Kangiella</taxon>
    </lineage>
</organism>
<keyword evidence="2" id="KW-1185">Reference proteome</keyword>